<protein>
    <submittedName>
        <fullName evidence="4">Thioredoxin H-type, putative</fullName>
    </submittedName>
</protein>
<keyword evidence="2" id="KW-0472">Membrane</keyword>
<dbReference type="RefSeq" id="XP_002766306.1">
    <property type="nucleotide sequence ID" value="XM_002766260.1"/>
</dbReference>
<feature type="domain" description="Thioredoxin" evidence="3">
    <location>
        <begin position="38"/>
        <end position="174"/>
    </location>
</feature>
<dbReference type="AlphaFoldDB" id="C5LW84"/>
<dbReference type="PANTHER" id="PTHR46115">
    <property type="entry name" value="THIOREDOXIN-LIKE PROTEIN 1"/>
    <property type="match status" value="1"/>
</dbReference>
<keyword evidence="2" id="KW-1133">Transmembrane helix</keyword>
<evidence type="ECO:0000256" key="2">
    <source>
        <dbReference type="SAM" id="Phobius"/>
    </source>
</evidence>
<dbReference type="OMA" id="IFRILMI"/>
<organism evidence="6">
    <name type="scientific">Perkinsus marinus (strain ATCC 50983 / TXsc)</name>
    <dbReference type="NCBI Taxonomy" id="423536"/>
    <lineage>
        <taxon>Eukaryota</taxon>
        <taxon>Sar</taxon>
        <taxon>Alveolata</taxon>
        <taxon>Perkinsozoa</taxon>
        <taxon>Perkinsea</taxon>
        <taxon>Perkinsida</taxon>
        <taxon>Perkinsidae</taxon>
        <taxon>Perkinsus</taxon>
    </lineage>
</organism>
<evidence type="ECO:0000259" key="3">
    <source>
        <dbReference type="PROSITE" id="PS51352"/>
    </source>
</evidence>
<proteinExistence type="predicted"/>
<dbReference type="InterPro" id="IPR013766">
    <property type="entry name" value="Thioredoxin_domain"/>
</dbReference>
<dbReference type="OrthoDB" id="2121326at2759"/>
<evidence type="ECO:0000313" key="4">
    <source>
        <dbReference type="EMBL" id="EEQ99021.1"/>
    </source>
</evidence>
<dbReference type="Proteomes" id="UP000007800">
    <property type="component" value="Unassembled WGS sequence"/>
</dbReference>
<dbReference type="InterPro" id="IPR036249">
    <property type="entry name" value="Thioredoxin-like_sf"/>
</dbReference>
<keyword evidence="6" id="KW-1185">Reference proteome</keyword>
<dbReference type="EMBL" id="GG686094">
    <property type="protein sequence ID" value="EEQ99023.1"/>
    <property type="molecule type" value="Genomic_DNA"/>
</dbReference>
<evidence type="ECO:0000313" key="5">
    <source>
        <dbReference type="EMBL" id="EEQ99023.1"/>
    </source>
</evidence>
<dbReference type="EMBL" id="GG686094">
    <property type="protein sequence ID" value="EEQ99021.1"/>
    <property type="molecule type" value="Genomic_DNA"/>
</dbReference>
<evidence type="ECO:0000313" key="6">
    <source>
        <dbReference type="Proteomes" id="UP000007800"/>
    </source>
</evidence>
<dbReference type="CDD" id="cd02947">
    <property type="entry name" value="TRX_family"/>
    <property type="match status" value="1"/>
</dbReference>
<dbReference type="GeneID" id="9044174"/>
<dbReference type="RefSeq" id="XP_002766304.1">
    <property type="nucleotide sequence ID" value="XM_002766258.1"/>
</dbReference>
<keyword evidence="1" id="KW-1015">Disulfide bond</keyword>
<dbReference type="PRINTS" id="PR00421">
    <property type="entry name" value="THIOREDOXIN"/>
</dbReference>
<sequence length="186" mass="20770">MLDFTAIQEWVTKNLSTILLILFVLFRVWTVRKSLQGGDTEKEVPGNKVVTVANMAEWNERQEEAKKNKKIIVADFFATWCGPCKRAAPEYQQMSIDYDEKTVMFLKVNVDAATDVTTAMGVRSMPTFKVFKDGAELKTITGWDKAGMTTLLNENGAKLLSPEEREKIVKEAAAAAAANAETKKDQ</sequence>
<dbReference type="SUPFAM" id="SSF52833">
    <property type="entry name" value="Thioredoxin-like"/>
    <property type="match status" value="1"/>
</dbReference>
<evidence type="ECO:0000256" key="1">
    <source>
        <dbReference type="ARBA" id="ARBA00023157"/>
    </source>
</evidence>
<dbReference type="GeneID" id="9044172"/>
<gene>
    <name evidence="4" type="ORF">Pmar_PMAR012029</name>
    <name evidence="5" type="ORF">Pmar_PMAR012031</name>
</gene>
<feature type="transmembrane region" description="Helical" evidence="2">
    <location>
        <begin position="12"/>
        <end position="29"/>
    </location>
</feature>
<accession>C5LW84</accession>
<dbReference type="Pfam" id="PF00085">
    <property type="entry name" value="Thioredoxin"/>
    <property type="match status" value="1"/>
</dbReference>
<name>C5LW84_PERM5</name>
<reference evidence="4 6" key="1">
    <citation type="submission" date="2008-07" db="EMBL/GenBank/DDBJ databases">
        <authorList>
            <person name="El-Sayed N."/>
            <person name="Caler E."/>
            <person name="Inman J."/>
            <person name="Amedeo P."/>
            <person name="Hass B."/>
            <person name="Wortman J."/>
        </authorList>
    </citation>
    <scope>NUCLEOTIDE SEQUENCE [LARGE SCALE GENOMIC DNA]</scope>
    <source>
        <strain evidence="4">ATCC 50983</strain>
        <strain evidence="6">ATCC 50983 / TXsc</strain>
    </source>
</reference>
<dbReference type="PROSITE" id="PS51352">
    <property type="entry name" value="THIOREDOXIN_2"/>
    <property type="match status" value="1"/>
</dbReference>
<keyword evidence="2" id="KW-0812">Transmembrane</keyword>
<dbReference type="Gene3D" id="3.40.30.10">
    <property type="entry name" value="Glutaredoxin"/>
    <property type="match status" value="1"/>
</dbReference>